<dbReference type="PIRSF" id="PIRSF000303">
    <property type="entry name" value="Glutathion_perox"/>
    <property type="match status" value="1"/>
</dbReference>
<dbReference type="PRINTS" id="PR01011">
    <property type="entry name" value="GLUTPROXDASE"/>
</dbReference>
<sequence>MHLYDINVSAMDGSPVSLSSFRGKVLLIVNTATKCGFTPQYDELESLYKTYREKGLEILDFPCNQFKEQAPGSIEEINQFCTLTFGTTFPRFAKLEVNGKGEHPLYTFLKAQKGFAGFDPRHEKSARLTERMREADPNFEKDPSIKWNFTKFLADREGTIIARYEPTTFLEEIEGQIKILL</sequence>
<evidence type="ECO:0000256" key="1">
    <source>
        <dbReference type="ARBA" id="ARBA00006926"/>
    </source>
</evidence>
<dbReference type="Pfam" id="PF00255">
    <property type="entry name" value="GSHPx"/>
    <property type="match status" value="1"/>
</dbReference>
<evidence type="ECO:0000256" key="2">
    <source>
        <dbReference type="ARBA" id="ARBA00022559"/>
    </source>
</evidence>
<dbReference type="InterPro" id="IPR029759">
    <property type="entry name" value="GPX_AS"/>
</dbReference>
<keyword evidence="3 4" id="KW-0560">Oxidoreductase</keyword>
<comment type="caution">
    <text evidence="4">The sequence shown here is derived from an EMBL/GenBank/DDBJ whole genome shotgun (WGS) entry which is preliminary data.</text>
</comment>
<dbReference type="GO" id="GO:0034599">
    <property type="term" value="P:cellular response to oxidative stress"/>
    <property type="evidence" value="ECO:0007669"/>
    <property type="project" value="TreeGrafter"/>
</dbReference>
<keyword evidence="2 4" id="KW-0575">Peroxidase</keyword>
<dbReference type="CDD" id="cd00340">
    <property type="entry name" value="GSH_Peroxidase"/>
    <property type="match status" value="1"/>
</dbReference>
<proteinExistence type="inferred from homology"/>
<name>A0A644Y1C7_9ZZZZ</name>
<dbReference type="InterPro" id="IPR029760">
    <property type="entry name" value="GPX_CS"/>
</dbReference>
<evidence type="ECO:0000256" key="3">
    <source>
        <dbReference type="ARBA" id="ARBA00023002"/>
    </source>
</evidence>
<dbReference type="PANTHER" id="PTHR11592">
    <property type="entry name" value="GLUTATHIONE PEROXIDASE"/>
    <property type="match status" value="1"/>
</dbReference>
<dbReference type="PROSITE" id="PS00460">
    <property type="entry name" value="GLUTATHIONE_PEROXID_1"/>
    <property type="match status" value="1"/>
</dbReference>
<dbReference type="Gene3D" id="3.40.30.10">
    <property type="entry name" value="Glutaredoxin"/>
    <property type="match status" value="1"/>
</dbReference>
<accession>A0A644Y1C7</accession>
<dbReference type="InterPro" id="IPR036249">
    <property type="entry name" value="Thioredoxin-like_sf"/>
</dbReference>
<gene>
    <name evidence="4" type="primary">gpx1_6</name>
    <name evidence="4" type="ORF">SDC9_68387</name>
</gene>
<dbReference type="FunFam" id="3.40.30.10:FF:000010">
    <property type="entry name" value="Glutathione peroxidase"/>
    <property type="match status" value="1"/>
</dbReference>
<organism evidence="4">
    <name type="scientific">bioreactor metagenome</name>
    <dbReference type="NCBI Taxonomy" id="1076179"/>
    <lineage>
        <taxon>unclassified sequences</taxon>
        <taxon>metagenomes</taxon>
        <taxon>ecological metagenomes</taxon>
    </lineage>
</organism>
<dbReference type="SUPFAM" id="SSF52833">
    <property type="entry name" value="Thioredoxin-like"/>
    <property type="match status" value="1"/>
</dbReference>
<comment type="similarity">
    <text evidence="1">Belongs to the glutathione peroxidase family.</text>
</comment>
<dbReference type="EMBL" id="VSSQ01003700">
    <property type="protein sequence ID" value="MPM21937.1"/>
    <property type="molecule type" value="Genomic_DNA"/>
</dbReference>
<dbReference type="AlphaFoldDB" id="A0A644Y1C7"/>
<dbReference type="PROSITE" id="PS00763">
    <property type="entry name" value="GLUTATHIONE_PEROXID_2"/>
    <property type="match status" value="1"/>
</dbReference>
<evidence type="ECO:0000313" key="4">
    <source>
        <dbReference type="EMBL" id="MPM21937.1"/>
    </source>
</evidence>
<reference evidence="4" key="1">
    <citation type="submission" date="2019-08" db="EMBL/GenBank/DDBJ databases">
        <authorList>
            <person name="Kucharzyk K."/>
            <person name="Murdoch R.W."/>
            <person name="Higgins S."/>
            <person name="Loffler F."/>
        </authorList>
    </citation>
    <scope>NUCLEOTIDE SEQUENCE</scope>
</reference>
<dbReference type="PROSITE" id="PS51355">
    <property type="entry name" value="GLUTATHIONE_PEROXID_3"/>
    <property type="match status" value="1"/>
</dbReference>
<dbReference type="EC" id="1.11.1.22" evidence="4"/>
<dbReference type="GO" id="GO:0004601">
    <property type="term" value="F:peroxidase activity"/>
    <property type="evidence" value="ECO:0007669"/>
    <property type="project" value="UniProtKB-KW"/>
</dbReference>
<dbReference type="InterPro" id="IPR000889">
    <property type="entry name" value="Glutathione_peroxidase"/>
</dbReference>
<dbReference type="PANTHER" id="PTHR11592:SF78">
    <property type="entry name" value="GLUTATHIONE PEROXIDASE"/>
    <property type="match status" value="1"/>
</dbReference>
<protein>
    <submittedName>
        <fullName evidence="4">Hydroperoxy fatty acid reductase gpx1</fullName>
        <ecNumber evidence="4">1.11.1.22</ecNumber>
    </submittedName>
</protein>